<dbReference type="Proteomes" id="UP000619260">
    <property type="component" value="Unassembled WGS sequence"/>
</dbReference>
<gene>
    <name evidence="1" type="ORF">Val02_52020</name>
</gene>
<accession>A0A8J3YN66</accession>
<proteinExistence type="predicted"/>
<reference evidence="1" key="1">
    <citation type="submission" date="2021-01" db="EMBL/GenBank/DDBJ databases">
        <title>Whole genome shotgun sequence of Virgisporangium aliadipatigenens NBRC 105644.</title>
        <authorList>
            <person name="Komaki H."/>
            <person name="Tamura T."/>
        </authorList>
    </citation>
    <scope>NUCLEOTIDE SEQUENCE</scope>
    <source>
        <strain evidence="1">NBRC 105644</strain>
    </source>
</reference>
<dbReference type="AlphaFoldDB" id="A0A8J3YN66"/>
<evidence type="ECO:0000313" key="1">
    <source>
        <dbReference type="EMBL" id="GIJ48316.1"/>
    </source>
</evidence>
<protein>
    <submittedName>
        <fullName evidence="1">Uncharacterized protein</fullName>
    </submittedName>
</protein>
<evidence type="ECO:0000313" key="2">
    <source>
        <dbReference type="Proteomes" id="UP000619260"/>
    </source>
</evidence>
<sequence length="592" mass="64382">MYPTGPGSDVAATFERAQALLMSFQQTGDPAQLAEATRLFESAVRAIPAHHPQIAQAESALVNALVAAQERDAIDRAIGILDHRLPMLRPGTQIHGMLTVQAAAARTARHFAGSGDADLDEAVRLTEELLTTTPPGSETNVLARMHLSLVLLVRARLRRDGAADLRRSAELLDGMDPDLPVPFMAGLNRVRDMRKQIDLMTRAMDSPDQYAVAEVRAGTPDGRTPGPYRYLREGAADAVADNVEALVHGDLSGLDRTIDQLRASVEARERWDPDRSSLLTMLATMLQNRSRHRRLSSVAGADDDLHEAIRLLEEAMTLPGTRFRPHVEAGLGACLLDRAQTDVARADDLDEGLRLLRSVVDSSDFHETARDAFMQSFADGLLVRSQRDLGADDIDEAVSVYRRLLTLQAEGTGSHAVTQARLAIALMMRADCTGDPDDVRRADAQGRVAAQAQQTGTWRYDAALYWGEWAWRRRMFPSAAEALGSAVTALYRLTAAQLDRAHSEAALKRRSDQLAARAGYAAAAAGRAQQAVAAVETGRAVMLSLALERDTARLDALAALGHADLVRRYREAMNAVRHAEAAMENPVRVTGL</sequence>
<dbReference type="RefSeq" id="WP_203901809.1">
    <property type="nucleotide sequence ID" value="NZ_BOPF01000020.1"/>
</dbReference>
<keyword evidence="2" id="KW-1185">Reference proteome</keyword>
<name>A0A8J3YN66_9ACTN</name>
<dbReference type="EMBL" id="BOPF01000020">
    <property type="protein sequence ID" value="GIJ48316.1"/>
    <property type="molecule type" value="Genomic_DNA"/>
</dbReference>
<organism evidence="1 2">
    <name type="scientific">Virgisporangium aliadipatigenens</name>
    <dbReference type="NCBI Taxonomy" id="741659"/>
    <lineage>
        <taxon>Bacteria</taxon>
        <taxon>Bacillati</taxon>
        <taxon>Actinomycetota</taxon>
        <taxon>Actinomycetes</taxon>
        <taxon>Micromonosporales</taxon>
        <taxon>Micromonosporaceae</taxon>
        <taxon>Virgisporangium</taxon>
    </lineage>
</organism>
<comment type="caution">
    <text evidence="1">The sequence shown here is derived from an EMBL/GenBank/DDBJ whole genome shotgun (WGS) entry which is preliminary data.</text>
</comment>